<dbReference type="InterPro" id="IPR022644">
    <property type="entry name" value="De-COase2_N"/>
</dbReference>
<keyword evidence="8" id="KW-1185">Reference proteome</keyword>
<feature type="active site" description="Proton donor" evidence="3">
    <location>
        <position position="334"/>
    </location>
</feature>
<dbReference type="SUPFAM" id="SSF50621">
    <property type="entry name" value="Alanine racemase C-terminal domain-like"/>
    <property type="match status" value="1"/>
</dbReference>
<proteinExistence type="inferred from homology"/>
<dbReference type="Proteomes" id="UP000239203">
    <property type="component" value="Unassembled WGS sequence"/>
</dbReference>
<dbReference type="InterPro" id="IPR000183">
    <property type="entry name" value="Orn/DAP/Arg_de-COase"/>
</dbReference>
<dbReference type="OrthoDB" id="9802241at2"/>
<dbReference type="PANTHER" id="PTHR43727:SF2">
    <property type="entry name" value="GROUP IV DECARBOXYLASE"/>
    <property type="match status" value="1"/>
</dbReference>
<dbReference type="GO" id="GO:0009089">
    <property type="term" value="P:lysine biosynthetic process via diaminopimelate"/>
    <property type="evidence" value="ECO:0007669"/>
    <property type="project" value="TreeGrafter"/>
</dbReference>
<evidence type="ECO:0000256" key="2">
    <source>
        <dbReference type="ARBA" id="ARBA00022898"/>
    </source>
</evidence>
<evidence type="ECO:0000313" key="8">
    <source>
        <dbReference type="Proteomes" id="UP000239203"/>
    </source>
</evidence>
<dbReference type="PRINTS" id="PR01179">
    <property type="entry name" value="ODADCRBXLASE"/>
</dbReference>
<evidence type="ECO:0000256" key="1">
    <source>
        <dbReference type="ARBA" id="ARBA00001933"/>
    </source>
</evidence>
<name>A0A2S6H166_9PSEU</name>
<dbReference type="InterPro" id="IPR029066">
    <property type="entry name" value="PLP-binding_barrel"/>
</dbReference>
<feature type="domain" description="Orn/DAP/Arg decarboxylase 2 C-terminal" evidence="5">
    <location>
        <begin position="20"/>
        <end position="361"/>
    </location>
</feature>
<dbReference type="AlphaFoldDB" id="A0A2S6H166"/>
<dbReference type="GO" id="GO:0008836">
    <property type="term" value="F:diaminopimelate decarboxylase activity"/>
    <property type="evidence" value="ECO:0007669"/>
    <property type="project" value="TreeGrafter"/>
</dbReference>
<accession>A0A2S6H166</accession>
<organism evidence="7 8">
    <name type="scientific">Actinokineospora auranticolor</name>
    <dbReference type="NCBI Taxonomy" id="155976"/>
    <lineage>
        <taxon>Bacteria</taxon>
        <taxon>Bacillati</taxon>
        <taxon>Actinomycetota</taxon>
        <taxon>Actinomycetes</taxon>
        <taxon>Pseudonocardiales</taxon>
        <taxon>Pseudonocardiaceae</taxon>
        <taxon>Actinokineospora</taxon>
    </lineage>
</organism>
<feature type="domain" description="Orn/DAP/Arg decarboxylase 2 N-terminal" evidence="6">
    <location>
        <begin position="23"/>
        <end position="264"/>
    </location>
</feature>
<dbReference type="RefSeq" id="WP_104476230.1">
    <property type="nucleotide sequence ID" value="NZ_CP154825.1"/>
</dbReference>
<evidence type="ECO:0000256" key="4">
    <source>
        <dbReference type="RuleBase" id="RU003737"/>
    </source>
</evidence>
<comment type="similarity">
    <text evidence="4">Belongs to the Orn/Lys/Arg decarboxylase class-II family.</text>
</comment>
<sequence length="403" mass="41980">MNRAELLQTSERYGTPLYLYDLAEVRDRANELLAALPGGTSLLYSLKANPLLPVVAELRGVGCGAEVSSLGELDVAVAAGFRAADVLYTGPGKSRGEIDAAIARGAELFSCESETELDRLGAAAADAGRRVRVLLRLQPGDRPASGLSMADGRQFGLTATEAVRAWPAAAESVELLGFHVYLGSQLGTVEHLLTGFTCAKAVVDEVVAGTGVPPRIVDLGGGFPWPYAAEGVGCDLIGLREGLTDLLSDWAESAPRVWFETGRRPTAAAGTLLTTVIDVKERESGVVVVVDAGINVLGGMAGLGRVLRLNTTVDNLSAADDRPEVAVDVVGPLCTPLDRVAARTPARKPAPGDVLRVHNVGAYGATASLTAFLSRPGPLELVVDGDEEVGAWRIDARAVPVTG</sequence>
<evidence type="ECO:0000256" key="3">
    <source>
        <dbReference type="PIRSR" id="PIRSR600183-50"/>
    </source>
</evidence>
<protein>
    <submittedName>
        <fullName evidence="7">Diaminopimelate decarboxylase</fullName>
    </submittedName>
</protein>
<dbReference type="Pfam" id="PF02784">
    <property type="entry name" value="Orn_Arg_deC_N"/>
    <property type="match status" value="1"/>
</dbReference>
<dbReference type="SUPFAM" id="SSF51419">
    <property type="entry name" value="PLP-binding barrel"/>
    <property type="match status" value="1"/>
</dbReference>
<comment type="cofactor">
    <cofactor evidence="1 3">
        <name>pyridoxal 5'-phosphate</name>
        <dbReference type="ChEBI" id="CHEBI:597326"/>
    </cofactor>
</comment>
<evidence type="ECO:0000259" key="6">
    <source>
        <dbReference type="Pfam" id="PF02784"/>
    </source>
</evidence>
<dbReference type="Pfam" id="PF00278">
    <property type="entry name" value="Orn_DAP_Arg_deC"/>
    <property type="match status" value="1"/>
</dbReference>
<dbReference type="Gene3D" id="3.20.20.10">
    <property type="entry name" value="Alanine racemase"/>
    <property type="match status" value="1"/>
</dbReference>
<comment type="caution">
    <text evidence="7">The sequence shown here is derived from an EMBL/GenBank/DDBJ whole genome shotgun (WGS) entry which is preliminary data.</text>
</comment>
<dbReference type="InterPro" id="IPR022643">
    <property type="entry name" value="De-COase2_C"/>
</dbReference>
<feature type="modified residue" description="N6-(pyridoxal phosphate)lysine" evidence="3">
    <location>
        <position position="47"/>
    </location>
</feature>
<dbReference type="Gene3D" id="2.40.37.10">
    <property type="entry name" value="Lyase, Ornithine Decarboxylase, Chain A, domain 1"/>
    <property type="match status" value="1"/>
</dbReference>
<reference evidence="7 8" key="1">
    <citation type="submission" date="2018-02" db="EMBL/GenBank/DDBJ databases">
        <title>Genomic Encyclopedia of Archaeal and Bacterial Type Strains, Phase II (KMG-II): from individual species to whole genera.</title>
        <authorList>
            <person name="Goeker M."/>
        </authorList>
    </citation>
    <scope>NUCLEOTIDE SEQUENCE [LARGE SCALE GENOMIC DNA]</scope>
    <source>
        <strain evidence="7 8">YU 961-1</strain>
    </source>
</reference>
<dbReference type="PANTHER" id="PTHR43727">
    <property type="entry name" value="DIAMINOPIMELATE DECARBOXYLASE"/>
    <property type="match status" value="1"/>
</dbReference>
<keyword evidence="2 3" id="KW-0663">Pyridoxal phosphate</keyword>
<evidence type="ECO:0000313" key="7">
    <source>
        <dbReference type="EMBL" id="PPK71204.1"/>
    </source>
</evidence>
<dbReference type="InterPro" id="IPR009006">
    <property type="entry name" value="Ala_racemase/Decarboxylase_C"/>
</dbReference>
<evidence type="ECO:0000259" key="5">
    <source>
        <dbReference type="Pfam" id="PF00278"/>
    </source>
</evidence>
<gene>
    <name evidence="7" type="ORF">CLV40_101393</name>
</gene>
<dbReference type="EMBL" id="PTIX01000001">
    <property type="protein sequence ID" value="PPK71204.1"/>
    <property type="molecule type" value="Genomic_DNA"/>
</dbReference>